<dbReference type="EC" id="3.1.1.-" evidence="4"/>
<evidence type="ECO:0000256" key="2">
    <source>
        <dbReference type="ARBA" id="ARBA00022801"/>
    </source>
</evidence>
<keyword evidence="5" id="KW-1185">Reference proteome</keyword>
<reference evidence="4 5" key="1">
    <citation type="submission" date="2020-07" db="EMBL/GenBank/DDBJ databases">
        <title>Sequencing the genomes of 1000 actinobacteria strains.</title>
        <authorList>
            <person name="Klenk H.-P."/>
        </authorList>
    </citation>
    <scope>NUCLEOTIDE SEQUENCE [LARGE SCALE GENOMIC DNA]</scope>
    <source>
        <strain evidence="4 5">DSM 104006</strain>
    </source>
</reference>
<dbReference type="InterPro" id="IPR029058">
    <property type="entry name" value="AB_hydrolase_fold"/>
</dbReference>
<keyword evidence="2 4" id="KW-0378">Hydrolase</keyword>
<proteinExistence type="inferred from homology"/>
<evidence type="ECO:0000259" key="3">
    <source>
        <dbReference type="Pfam" id="PF07859"/>
    </source>
</evidence>
<dbReference type="EMBL" id="JACCFK010000002">
    <property type="protein sequence ID" value="NYI92391.1"/>
    <property type="molecule type" value="Genomic_DNA"/>
</dbReference>
<dbReference type="Proteomes" id="UP000549616">
    <property type="component" value="Unassembled WGS sequence"/>
</dbReference>
<dbReference type="Gene3D" id="3.40.50.1820">
    <property type="entry name" value="alpha/beta hydrolase"/>
    <property type="match status" value="1"/>
</dbReference>
<comment type="similarity">
    <text evidence="1">Belongs to the 'GDXG' lipolytic enzyme family.</text>
</comment>
<dbReference type="PANTHER" id="PTHR48081">
    <property type="entry name" value="AB HYDROLASE SUPERFAMILY PROTEIN C4A8.06C"/>
    <property type="match status" value="1"/>
</dbReference>
<dbReference type="GO" id="GO:0016787">
    <property type="term" value="F:hydrolase activity"/>
    <property type="evidence" value="ECO:0007669"/>
    <property type="project" value="UniProtKB-KW"/>
</dbReference>
<evidence type="ECO:0000256" key="1">
    <source>
        <dbReference type="ARBA" id="ARBA00010515"/>
    </source>
</evidence>
<dbReference type="AlphaFoldDB" id="A0A853BCJ5"/>
<dbReference type="InterPro" id="IPR013094">
    <property type="entry name" value="AB_hydrolase_3"/>
</dbReference>
<dbReference type="InterPro" id="IPR002168">
    <property type="entry name" value="Lipase_GDXG_HIS_AS"/>
</dbReference>
<sequence>MIDIDERVVRFLAAAQAHPQLDGDLPRFRSAMAGHLRNAGPRRPLAEVRDLRIDGGAVRIYRPDRSAGHPVLVYLHGGAFLRGDLETADVACREIAARAPAVVVSVDYRLAPEHPFPAAVEDAVTALEWVAASGAAAHGGDPGSVSIGGDSAGANIAAVVAGGTSVPLRAQLLLGGVFDLVDDLAAVEPDVADVVDVTADNERLSWIARLYAGSADPADPRLSPLRAERLAGPPALVVTSQLDPFAPQARRLATRFQAGGTSVRLVEFPGMPHGFGNLAGLFEAEATQLYELVAGALRDGVPPGERAGWHPQRAEH</sequence>
<evidence type="ECO:0000313" key="4">
    <source>
        <dbReference type="EMBL" id="NYI92391.1"/>
    </source>
</evidence>
<protein>
    <submittedName>
        <fullName evidence="4">Acetyl esterase</fullName>
        <ecNumber evidence="4">3.1.1.-</ecNumber>
    </submittedName>
</protein>
<comment type="caution">
    <text evidence="4">The sequence shown here is derived from an EMBL/GenBank/DDBJ whole genome shotgun (WGS) entry which is preliminary data.</text>
</comment>
<organism evidence="4 5">
    <name type="scientific">Amycolatopsis endophytica</name>
    <dbReference type="NCBI Taxonomy" id="860233"/>
    <lineage>
        <taxon>Bacteria</taxon>
        <taxon>Bacillati</taxon>
        <taxon>Actinomycetota</taxon>
        <taxon>Actinomycetes</taxon>
        <taxon>Pseudonocardiales</taxon>
        <taxon>Pseudonocardiaceae</taxon>
        <taxon>Amycolatopsis</taxon>
    </lineage>
</organism>
<dbReference type="SUPFAM" id="SSF53474">
    <property type="entry name" value="alpha/beta-Hydrolases"/>
    <property type="match status" value="1"/>
</dbReference>
<gene>
    <name evidence="4" type="ORF">HNR02_005766</name>
</gene>
<dbReference type="PANTHER" id="PTHR48081:SF8">
    <property type="entry name" value="ALPHA_BETA HYDROLASE FOLD-3 DOMAIN-CONTAINING PROTEIN-RELATED"/>
    <property type="match status" value="1"/>
</dbReference>
<dbReference type="PROSITE" id="PS01173">
    <property type="entry name" value="LIPASE_GDXG_HIS"/>
    <property type="match status" value="1"/>
</dbReference>
<dbReference type="Pfam" id="PF07859">
    <property type="entry name" value="Abhydrolase_3"/>
    <property type="match status" value="1"/>
</dbReference>
<dbReference type="InterPro" id="IPR050300">
    <property type="entry name" value="GDXG_lipolytic_enzyme"/>
</dbReference>
<accession>A0A853BCJ5</accession>
<dbReference type="RefSeq" id="WP_179776636.1">
    <property type="nucleotide sequence ID" value="NZ_JACCFK010000002.1"/>
</dbReference>
<feature type="domain" description="Alpha/beta hydrolase fold-3" evidence="3">
    <location>
        <begin position="72"/>
        <end position="275"/>
    </location>
</feature>
<name>A0A853BCJ5_9PSEU</name>
<evidence type="ECO:0000313" key="5">
    <source>
        <dbReference type="Proteomes" id="UP000549616"/>
    </source>
</evidence>